<evidence type="ECO:0000313" key="1">
    <source>
        <dbReference type="EMBL" id="MCE5972745.1"/>
    </source>
</evidence>
<dbReference type="PIRSF" id="PIRSF031796">
    <property type="entry name" value="UPC031796"/>
    <property type="match status" value="1"/>
</dbReference>
<accession>A0ABS8YU36</accession>
<protein>
    <submittedName>
        <fullName evidence="1">MmcB family DNA repair protein</fullName>
    </submittedName>
</protein>
<dbReference type="InterPro" id="IPR009394">
    <property type="entry name" value="MmcB-like"/>
</dbReference>
<dbReference type="Proteomes" id="UP001521181">
    <property type="component" value="Unassembled WGS sequence"/>
</dbReference>
<comment type="caution">
    <text evidence="1">The sequence shown here is derived from an EMBL/GenBank/DDBJ whole genome shotgun (WGS) entry which is preliminary data.</text>
</comment>
<proteinExistence type="predicted"/>
<gene>
    <name evidence="1" type="ORF">LZA78_04555</name>
</gene>
<evidence type="ECO:0000313" key="2">
    <source>
        <dbReference type="Proteomes" id="UP001521181"/>
    </source>
</evidence>
<reference evidence="1 2" key="1">
    <citation type="submission" date="2021-12" db="EMBL/GenBank/DDBJ databases">
        <title>Sinirhodobacter sp. WL0062 is a bacterium isolated from seawater.</title>
        <authorList>
            <person name="Wang L."/>
            <person name="He W."/>
            <person name="Zhang D.-F."/>
        </authorList>
    </citation>
    <scope>NUCLEOTIDE SEQUENCE [LARGE SCALE GENOMIC DNA]</scope>
    <source>
        <strain evidence="1 2">WL0062</strain>
    </source>
</reference>
<sequence length="151" mass="17081">MNTETALTPGQILARGTSRCLLDLGFACVSEMPLRPRLRADVMALGRKGEVWIIECKSSRADFMSDRKWEGYLDWCDRYFWAVDRDFPMDLLPDETGLFIADGYGAEMLREAPNRALAPARRKSLMLDFARVAAQRLHARTDPGMPRAGLI</sequence>
<organism evidence="1 2">
    <name type="scientific">Rhodobacter flavimaris</name>
    <dbReference type="NCBI Taxonomy" id="2907145"/>
    <lineage>
        <taxon>Bacteria</taxon>
        <taxon>Pseudomonadati</taxon>
        <taxon>Pseudomonadota</taxon>
        <taxon>Alphaproteobacteria</taxon>
        <taxon>Rhodobacterales</taxon>
        <taxon>Rhodobacter group</taxon>
        <taxon>Rhodobacter</taxon>
    </lineage>
</organism>
<dbReference type="InterPro" id="IPR011335">
    <property type="entry name" value="Restrct_endonuc-II-like"/>
</dbReference>
<dbReference type="RefSeq" id="WP_233675753.1">
    <property type="nucleotide sequence ID" value="NZ_JAJUOS010000002.1"/>
</dbReference>
<dbReference type="EMBL" id="JAJUOS010000002">
    <property type="protein sequence ID" value="MCE5972745.1"/>
    <property type="molecule type" value="Genomic_DNA"/>
</dbReference>
<keyword evidence="2" id="KW-1185">Reference proteome</keyword>
<name>A0ABS8YU36_9RHOB</name>
<dbReference type="SUPFAM" id="SSF52980">
    <property type="entry name" value="Restriction endonuclease-like"/>
    <property type="match status" value="1"/>
</dbReference>
<dbReference type="Pfam" id="PF06319">
    <property type="entry name" value="MmcB-like"/>
    <property type="match status" value="1"/>
</dbReference>